<evidence type="ECO:0000256" key="2">
    <source>
        <dbReference type="ARBA" id="ARBA00022801"/>
    </source>
</evidence>
<dbReference type="InterPro" id="IPR027417">
    <property type="entry name" value="P-loop_NTPase"/>
</dbReference>
<keyword evidence="3" id="KW-0067">ATP-binding</keyword>
<comment type="similarity">
    <text evidence="4">Belongs to the helicase family. DinG subfamily.</text>
</comment>
<comment type="caution">
    <text evidence="7">The sequence shown here is derived from an EMBL/GenBank/DDBJ whole genome shotgun (WGS) entry which is preliminary data.</text>
</comment>
<dbReference type="Pfam" id="PF13307">
    <property type="entry name" value="Helicase_C_2"/>
    <property type="match status" value="1"/>
</dbReference>
<keyword evidence="2" id="KW-0378">Hydrolase</keyword>
<dbReference type="RefSeq" id="WP_095538327.1">
    <property type="nucleotide sequence ID" value="NZ_NSJB01000001.1"/>
</dbReference>
<keyword evidence="1" id="KW-0547">Nucleotide-binding</keyword>
<evidence type="ECO:0000313" key="8">
    <source>
        <dbReference type="Proteomes" id="UP000218054"/>
    </source>
</evidence>
<organism evidence="7 8">
    <name type="scientific">Vandammella animalimorsus</name>
    <dbReference type="NCBI Taxonomy" id="2029117"/>
    <lineage>
        <taxon>Bacteria</taxon>
        <taxon>Pseudomonadati</taxon>
        <taxon>Pseudomonadota</taxon>
        <taxon>Betaproteobacteria</taxon>
        <taxon>Burkholderiales</taxon>
        <taxon>Comamonadaceae</taxon>
        <taxon>Vandammella</taxon>
    </lineage>
</organism>
<dbReference type="PROSITE" id="PS51193">
    <property type="entry name" value="HELICASE_ATP_BIND_2"/>
    <property type="match status" value="1"/>
</dbReference>
<dbReference type="GO" id="GO:0016818">
    <property type="term" value="F:hydrolase activity, acting on acid anhydrides, in phosphorus-containing anhydrides"/>
    <property type="evidence" value="ECO:0007669"/>
    <property type="project" value="InterPro"/>
</dbReference>
<evidence type="ECO:0000256" key="4">
    <source>
        <dbReference type="ARBA" id="ARBA00038058"/>
    </source>
</evidence>
<dbReference type="Gene3D" id="3.40.50.300">
    <property type="entry name" value="P-loop containing nucleotide triphosphate hydrolases"/>
    <property type="match status" value="2"/>
</dbReference>
<dbReference type="SUPFAM" id="SSF52540">
    <property type="entry name" value="P-loop containing nucleoside triphosphate hydrolases"/>
    <property type="match status" value="2"/>
</dbReference>
<dbReference type="SMART" id="SM00491">
    <property type="entry name" value="HELICc2"/>
    <property type="match status" value="1"/>
</dbReference>
<sequence>MNLPEIVDATFAPEGALAKANPGYKLREGQLLMARAVAQTLSDGGALVVEAGTGVGKTFAYLIPALLSGERILVSTATKALQDQIFFRDLPFLRKALGISLQAALLKGRSSYLCPYRLELAESELDAGSEGQLRWLARVRRWANTTQSGDMSEMPGFTERSPHLPLVTSTRENCLGSQCPSFAQCYVNKARKQALAADLVVINHHLFFADLQVRESGMVELLPSVRAVVIDEAHQFNETGVNFLGEQWSNSQLLDFARETLRTCNKLARGLGDWAQLVFEVDEACKQWMRCVGEASNLRLNWDEGAPEGIAPQAWQSALQAQADALHALHQALQTVKDSAPELARLELRCHAHWQKARLFAGPARLGRVRWMEIGQVTIRMVESPLDIAEDMRAHWRLGTGTDGQACHAANTANIANAGPDASASADGHAPQADLAAATPALPAPSHAWIFTSATLGADASLSHFTQACGLEAARILQVPSPFDFARQSMLYVPADMPEPSNVQAHGQAVAELAAQGALALGGRTLVLTTTLKALRLIGDALRAQLGDGSGIEVLVQGDESKQRLMQRFRQPASATQHGRVLVASATFWEGFDVPGNALQLVVIDKLPFPPPHDPLVQARARRYESLGENAFTRLFVPEAAIALKQGAGRLIRTETDKGILVLCDPRIVHKGYGRQLLANLPPMARMRSRSGFAEAVRRLAARNQQDAAGPPASGNAAGGDTANGSAAGDGATDTQA</sequence>
<keyword evidence="7" id="KW-0347">Helicase</keyword>
<dbReference type="Pfam" id="PF00270">
    <property type="entry name" value="DEAD"/>
    <property type="match status" value="1"/>
</dbReference>
<evidence type="ECO:0000256" key="1">
    <source>
        <dbReference type="ARBA" id="ARBA00022741"/>
    </source>
</evidence>
<feature type="domain" description="Helicase ATP-binding" evidence="6">
    <location>
        <begin position="16"/>
        <end position="291"/>
    </location>
</feature>
<reference evidence="7 8" key="1">
    <citation type="submission" date="2017-08" db="EMBL/GenBank/DDBJ databases">
        <title>WGS of Clinical strains of the CDC Group NO-1 linked to zoonotic infections in humans.</title>
        <authorList>
            <person name="Bernier A.-M."/>
            <person name="Bernard K."/>
        </authorList>
    </citation>
    <scope>NUCLEOTIDE SEQUENCE [LARGE SCALE GENOMIC DNA]</scope>
    <source>
        <strain evidence="7 8">NML00-0135</strain>
    </source>
</reference>
<dbReference type="GO" id="GO:0006281">
    <property type="term" value="P:DNA repair"/>
    <property type="evidence" value="ECO:0007669"/>
    <property type="project" value="TreeGrafter"/>
</dbReference>
<gene>
    <name evidence="7" type="ORF">CK625_00455</name>
</gene>
<dbReference type="PANTHER" id="PTHR11472">
    <property type="entry name" value="DNA REPAIR DEAD HELICASE RAD3/XP-D SUBFAMILY MEMBER"/>
    <property type="match status" value="1"/>
</dbReference>
<feature type="compositionally biased region" description="Low complexity" evidence="5">
    <location>
        <begin position="708"/>
        <end position="720"/>
    </location>
</feature>
<proteinExistence type="inferred from homology"/>
<evidence type="ECO:0000256" key="3">
    <source>
        <dbReference type="ARBA" id="ARBA00022840"/>
    </source>
</evidence>
<feature type="region of interest" description="Disordered" evidence="5">
    <location>
        <begin position="702"/>
        <end position="737"/>
    </location>
</feature>
<dbReference type="InterPro" id="IPR045028">
    <property type="entry name" value="DinG/Rad3-like"/>
</dbReference>
<dbReference type="GO" id="GO:0005524">
    <property type="term" value="F:ATP binding"/>
    <property type="evidence" value="ECO:0007669"/>
    <property type="project" value="UniProtKB-KW"/>
</dbReference>
<dbReference type="InterPro" id="IPR014013">
    <property type="entry name" value="Helic_SF1/SF2_ATP-bd_DinG/Rad3"/>
</dbReference>
<dbReference type="InterPro" id="IPR011545">
    <property type="entry name" value="DEAD/DEAH_box_helicase_dom"/>
</dbReference>
<dbReference type="InterPro" id="IPR006555">
    <property type="entry name" value="ATP-dep_Helicase_C"/>
</dbReference>
<keyword evidence="8" id="KW-1185">Reference proteome</keyword>
<dbReference type="EMBL" id="NSJB01000001">
    <property type="protein sequence ID" value="PAT38048.1"/>
    <property type="molecule type" value="Genomic_DNA"/>
</dbReference>
<dbReference type="PANTHER" id="PTHR11472:SF34">
    <property type="entry name" value="REGULATOR OF TELOMERE ELONGATION HELICASE 1"/>
    <property type="match status" value="1"/>
</dbReference>
<evidence type="ECO:0000313" key="7">
    <source>
        <dbReference type="EMBL" id="PAT38048.1"/>
    </source>
</evidence>
<dbReference type="GO" id="GO:0003678">
    <property type="term" value="F:DNA helicase activity"/>
    <property type="evidence" value="ECO:0007669"/>
    <property type="project" value="TreeGrafter"/>
</dbReference>
<protein>
    <submittedName>
        <fullName evidence="7">Helicase</fullName>
    </submittedName>
</protein>
<dbReference type="AlphaFoldDB" id="A0A2A2AJZ8"/>
<evidence type="ECO:0000256" key="5">
    <source>
        <dbReference type="SAM" id="MobiDB-lite"/>
    </source>
</evidence>
<name>A0A2A2AJZ8_9BURK</name>
<dbReference type="GO" id="GO:0003676">
    <property type="term" value="F:nucleic acid binding"/>
    <property type="evidence" value="ECO:0007669"/>
    <property type="project" value="InterPro"/>
</dbReference>
<dbReference type="Proteomes" id="UP000218054">
    <property type="component" value="Unassembled WGS sequence"/>
</dbReference>
<accession>A0A2A2AJZ8</accession>
<evidence type="ECO:0000259" key="6">
    <source>
        <dbReference type="PROSITE" id="PS51193"/>
    </source>
</evidence>